<evidence type="ECO:0000313" key="6">
    <source>
        <dbReference type="Proteomes" id="UP000254651"/>
    </source>
</evidence>
<gene>
    <name evidence="1" type="ORF">NCTC10295_00009</name>
    <name evidence="2" type="ORF">NCTC10295_00847</name>
    <name evidence="3" type="ORF">NCTC10295_02359</name>
    <name evidence="4" type="ORF">NCTC10295_02403</name>
    <name evidence="5" type="ORF">NCTC10295_02438</name>
</gene>
<dbReference type="EMBL" id="UGQS01000004">
    <property type="protein sequence ID" value="STZ83023.1"/>
    <property type="molecule type" value="Genomic_DNA"/>
</dbReference>
<name>A0A378UU61_BERDE</name>
<proteinExistence type="predicted"/>
<dbReference type="EMBL" id="UGQS01000002">
    <property type="protein sequence ID" value="STZ76091.1"/>
    <property type="molecule type" value="Genomic_DNA"/>
</dbReference>
<protein>
    <submittedName>
        <fullName evidence="5">Uncharacterized protein</fullName>
    </submittedName>
</protein>
<keyword evidence="6" id="KW-1185">Reference proteome</keyword>
<evidence type="ECO:0000313" key="2">
    <source>
        <dbReference type="EMBL" id="STZ76091.1"/>
    </source>
</evidence>
<dbReference type="Proteomes" id="UP000254651">
    <property type="component" value="Unassembled WGS sequence"/>
</dbReference>
<evidence type="ECO:0000313" key="4">
    <source>
        <dbReference type="EMBL" id="STZ83067.1"/>
    </source>
</evidence>
<evidence type="ECO:0000313" key="3">
    <source>
        <dbReference type="EMBL" id="STZ83023.1"/>
    </source>
</evidence>
<organism evidence="5 6">
    <name type="scientific">Bergeriella denitrificans</name>
    <name type="common">Neisseria denitrificans</name>
    <dbReference type="NCBI Taxonomy" id="494"/>
    <lineage>
        <taxon>Bacteria</taxon>
        <taxon>Pseudomonadati</taxon>
        <taxon>Pseudomonadota</taxon>
        <taxon>Betaproteobacteria</taxon>
        <taxon>Neisseriales</taxon>
        <taxon>Neisseriaceae</taxon>
        <taxon>Bergeriella</taxon>
    </lineage>
</organism>
<accession>A0A378UU61</accession>
<evidence type="ECO:0000313" key="5">
    <source>
        <dbReference type="EMBL" id="STZ83102.1"/>
    </source>
</evidence>
<dbReference type="RefSeq" id="WP_066077523.1">
    <property type="nucleotide sequence ID" value="NZ_CP181246.1"/>
</dbReference>
<dbReference type="EMBL" id="UGQS01000001">
    <property type="protein sequence ID" value="STZ74803.1"/>
    <property type="molecule type" value="Genomic_DNA"/>
</dbReference>
<dbReference type="AlphaFoldDB" id="A0A378UU61"/>
<reference evidence="5 6" key="1">
    <citation type="submission" date="2018-06" db="EMBL/GenBank/DDBJ databases">
        <authorList>
            <consortium name="Pathogen Informatics"/>
            <person name="Doyle S."/>
        </authorList>
    </citation>
    <scope>NUCLEOTIDE SEQUENCE [LARGE SCALE GENOMIC DNA]</scope>
    <source>
        <strain evidence="5 6">NCTC10295</strain>
    </source>
</reference>
<sequence>MGAKIYALYKGENLIDTGTVYQLAKRQNVQVKTIRYYQTPNYQKRNHGHNHRVLVLLEGD</sequence>
<dbReference type="EMBL" id="UGQS01000005">
    <property type="protein sequence ID" value="STZ83067.1"/>
    <property type="molecule type" value="Genomic_DNA"/>
</dbReference>
<dbReference type="EMBL" id="UGQS01000006">
    <property type="protein sequence ID" value="STZ83102.1"/>
    <property type="molecule type" value="Genomic_DNA"/>
</dbReference>
<evidence type="ECO:0000313" key="1">
    <source>
        <dbReference type="EMBL" id="STZ74803.1"/>
    </source>
</evidence>